<organism evidence="4 5">
    <name type="scientific">Adineta steineri</name>
    <dbReference type="NCBI Taxonomy" id="433720"/>
    <lineage>
        <taxon>Eukaryota</taxon>
        <taxon>Metazoa</taxon>
        <taxon>Spiralia</taxon>
        <taxon>Gnathifera</taxon>
        <taxon>Rotifera</taxon>
        <taxon>Eurotatoria</taxon>
        <taxon>Bdelloidea</taxon>
        <taxon>Adinetida</taxon>
        <taxon>Adinetidae</taxon>
        <taxon>Adineta</taxon>
    </lineage>
</organism>
<keyword evidence="1 2" id="KW-0694">RNA-binding</keyword>
<feature type="domain" description="RRM" evidence="3">
    <location>
        <begin position="35"/>
        <end position="80"/>
    </location>
</feature>
<dbReference type="GO" id="GO:0034063">
    <property type="term" value="P:stress granule assembly"/>
    <property type="evidence" value="ECO:0007669"/>
    <property type="project" value="TreeGrafter"/>
</dbReference>
<dbReference type="PANTHER" id="PTHR47640:SF5">
    <property type="entry name" value="RRM DOMAIN-CONTAINING PROTEIN"/>
    <property type="match status" value="1"/>
</dbReference>
<evidence type="ECO:0000313" key="4">
    <source>
        <dbReference type="EMBL" id="CAF4425457.1"/>
    </source>
</evidence>
<protein>
    <recommendedName>
        <fullName evidence="3">RRM domain-containing protein</fullName>
    </recommendedName>
</protein>
<dbReference type="GO" id="GO:0010494">
    <property type="term" value="C:cytoplasmic stress granule"/>
    <property type="evidence" value="ECO:0007669"/>
    <property type="project" value="TreeGrafter"/>
</dbReference>
<dbReference type="InterPro" id="IPR000504">
    <property type="entry name" value="RRM_dom"/>
</dbReference>
<accession>A0A820QMY6</accession>
<feature type="non-terminal residue" evidence="4">
    <location>
        <position position="1"/>
    </location>
</feature>
<dbReference type="GO" id="GO:0043488">
    <property type="term" value="P:regulation of mRNA stability"/>
    <property type="evidence" value="ECO:0007669"/>
    <property type="project" value="TreeGrafter"/>
</dbReference>
<dbReference type="InterPro" id="IPR012677">
    <property type="entry name" value="Nucleotide-bd_a/b_plait_sf"/>
</dbReference>
<evidence type="ECO:0000256" key="2">
    <source>
        <dbReference type="PROSITE-ProRule" id="PRU00176"/>
    </source>
</evidence>
<evidence type="ECO:0000313" key="5">
    <source>
        <dbReference type="Proteomes" id="UP000663844"/>
    </source>
</evidence>
<evidence type="ECO:0000259" key="3">
    <source>
        <dbReference type="PROSITE" id="PS50102"/>
    </source>
</evidence>
<evidence type="ECO:0000256" key="1">
    <source>
        <dbReference type="ARBA" id="ARBA00022884"/>
    </source>
</evidence>
<reference evidence="4" key="1">
    <citation type="submission" date="2021-02" db="EMBL/GenBank/DDBJ databases">
        <authorList>
            <person name="Nowell W R."/>
        </authorList>
    </citation>
    <scope>NUCLEOTIDE SEQUENCE</scope>
</reference>
<comment type="caution">
    <text evidence="4">The sequence shown here is derived from an EMBL/GenBank/DDBJ whole genome shotgun (WGS) entry which is preliminary data.</text>
</comment>
<dbReference type="GO" id="GO:0000184">
    <property type="term" value="P:nuclear-transcribed mRNA catabolic process, nonsense-mediated decay"/>
    <property type="evidence" value="ECO:0007669"/>
    <property type="project" value="TreeGrafter"/>
</dbReference>
<name>A0A820QMY6_9BILA</name>
<proteinExistence type="predicted"/>
<dbReference type="PANTHER" id="PTHR47640">
    <property type="entry name" value="TRNA SELENOCYSTEINE 1-ASSOCIATED PROTEIN 1-RELATED-RELATED"/>
    <property type="match status" value="1"/>
</dbReference>
<dbReference type="EMBL" id="CAJOAZ010029465">
    <property type="protein sequence ID" value="CAF4425457.1"/>
    <property type="molecule type" value="Genomic_DNA"/>
</dbReference>
<dbReference type="PROSITE" id="PS50102">
    <property type="entry name" value="RRM"/>
    <property type="match status" value="1"/>
</dbReference>
<gene>
    <name evidence="4" type="ORF">OXD698_LOCUS52903</name>
</gene>
<dbReference type="Gene3D" id="3.30.70.330">
    <property type="match status" value="2"/>
</dbReference>
<dbReference type="InterPro" id="IPR050825">
    <property type="entry name" value="RBM42_RBP45_47-like"/>
</dbReference>
<dbReference type="AlphaFoldDB" id="A0A820QMY6"/>
<dbReference type="SUPFAM" id="SSF54928">
    <property type="entry name" value="RNA-binding domain, RBD"/>
    <property type="match status" value="1"/>
</dbReference>
<dbReference type="GO" id="GO:0003729">
    <property type="term" value="F:mRNA binding"/>
    <property type="evidence" value="ECO:0007669"/>
    <property type="project" value="InterPro"/>
</dbReference>
<sequence>LLAMNKRLVMGKEIKVNWATTSTSGTVKVDTSKHFHIFVGDLAPEIDQNAIREAFSPFGEISEVKIAKFTDTQKPKGILF</sequence>
<dbReference type="InterPro" id="IPR035979">
    <property type="entry name" value="RBD_domain_sf"/>
</dbReference>
<dbReference type="Proteomes" id="UP000663844">
    <property type="component" value="Unassembled WGS sequence"/>
</dbReference>
<dbReference type="Pfam" id="PF00076">
    <property type="entry name" value="RRM_1"/>
    <property type="match status" value="1"/>
</dbReference>